<dbReference type="OrthoDB" id="3672266at2759"/>
<feature type="compositionally biased region" description="Basic and acidic residues" evidence="1">
    <location>
        <begin position="312"/>
        <end position="324"/>
    </location>
</feature>
<evidence type="ECO:0000256" key="1">
    <source>
        <dbReference type="SAM" id="MobiDB-lite"/>
    </source>
</evidence>
<feature type="region of interest" description="Disordered" evidence="1">
    <location>
        <begin position="253"/>
        <end position="373"/>
    </location>
</feature>
<dbReference type="Proteomes" id="UP000800093">
    <property type="component" value="Unassembled WGS sequence"/>
</dbReference>
<organism evidence="2 3">
    <name type="scientific">Lojkania enalia</name>
    <dbReference type="NCBI Taxonomy" id="147567"/>
    <lineage>
        <taxon>Eukaryota</taxon>
        <taxon>Fungi</taxon>
        <taxon>Dikarya</taxon>
        <taxon>Ascomycota</taxon>
        <taxon>Pezizomycotina</taxon>
        <taxon>Dothideomycetes</taxon>
        <taxon>Pleosporomycetidae</taxon>
        <taxon>Pleosporales</taxon>
        <taxon>Pleosporales incertae sedis</taxon>
        <taxon>Lojkania</taxon>
    </lineage>
</organism>
<proteinExistence type="predicted"/>
<evidence type="ECO:0000313" key="3">
    <source>
        <dbReference type="Proteomes" id="UP000800093"/>
    </source>
</evidence>
<dbReference type="AlphaFoldDB" id="A0A9P4N321"/>
<protein>
    <submittedName>
        <fullName evidence="2">Uncharacterized protein</fullName>
    </submittedName>
</protein>
<gene>
    <name evidence="2" type="ORF">CC78DRAFT_533597</name>
</gene>
<evidence type="ECO:0000313" key="2">
    <source>
        <dbReference type="EMBL" id="KAF2263997.1"/>
    </source>
</evidence>
<sequence>MSLLDIDRPAALVRGCITNKIKGRDIIEALGLKNLNPKQAAPKFDSPDASELYRDIGSAVVKLTDFETRSPAQLQDDLVKPDVLHEPVNEISNKFGEKIWGRLKRTHLIGSDPKSFYRKSLYWDLEEDQKIIKLYLRCWIVKRAARRIGDEQRKLKEGQRSHSSAFVDRSGTKKIISTDKRINISDDSSDESSSDGALKVIFPPTLRGKAIAGSLRSPSGGIHLAAPVRSSLGQAPTTQAETTERQPCIENASEANEAESLHTNRPALEVSNNFARPDTPSTAKRKRAENEDRSGRGKLPKVNLGRTTMSELLKEAQRDEDPYRIPRSPSTVFGAEPLPPRFGRRRNTRADTQESDPSYRPSTSGSVESDQPDVDHRITETIESILSCSRPIDNSIKSVQNLPTIRPTATRRPSPRDSVIPLDIRDEDTNVTVDLTTPQPEHESVQVRPITVVLRKSFPPELEAGEEGVIRMELFKLLLSRLNNLHQFAHAGHHASEERLDLLLDYFWKNDRAQIQAKYCNDFGRLEGAFESWMQMRTRLNAFQAATKYFGHPGQEWREHLRTIAENSKRAELCIAHVDLHSSRGAGPGNCSFDDDLRTIFDELTKYPGCNGAEEFGGIKEYNEKLLAWFR</sequence>
<feature type="compositionally biased region" description="Polar residues" evidence="1">
    <location>
        <begin position="270"/>
        <end position="282"/>
    </location>
</feature>
<keyword evidence="3" id="KW-1185">Reference proteome</keyword>
<accession>A0A9P4N321</accession>
<feature type="compositionally biased region" description="Polar residues" evidence="1">
    <location>
        <begin position="360"/>
        <end position="369"/>
    </location>
</feature>
<comment type="caution">
    <text evidence="2">The sequence shown here is derived from an EMBL/GenBank/DDBJ whole genome shotgun (WGS) entry which is preliminary data.</text>
</comment>
<reference evidence="3" key="1">
    <citation type="journal article" date="2020" name="Stud. Mycol.">
        <title>101 Dothideomycetes genomes: A test case for predicting lifestyles and emergence of pathogens.</title>
        <authorList>
            <person name="Haridas S."/>
            <person name="Albert R."/>
            <person name="Binder M."/>
            <person name="Bloem J."/>
            <person name="LaButti K."/>
            <person name="Salamov A."/>
            <person name="Andreopoulos B."/>
            <person name="Baker S."/>
            <person name="Barry K."/>
            <person name="Bills G."/>
            <person name="Bluhm B."/>
            <person name="Cannon C."/>
            <person name="Castanera R."/>
            <person name="Culley D."/>
            <person name="Daum C."/>
            <person name="Ezra D."/>
            <person name="Gonzalez J."/>
            <person name="Henrissat B."/>
            <person name="Kuo A."/>
            <person name="Liang C."/>
            <person name="Lipzen A."/>
            <person name="Lutzoni F."/>
            <person name="Magnuson J."/>
            <person name="Mondo S."/>
            <person name="Nolan M."/>
            <person name="Ohm R."/>
            <person name="Pangilinan J."/>
            <person name="Park H.-J."/>
            <person name="Ramirez L."/>
            <person name="Alfaro M."/>
            <person name="Sun H."/>
            <person name="Tritt A."/>
            <person name="Yoshinaga Y."/>
            <person name="Zwiers L.-H."/>
            <person name="Turgeon B."/>
            <person name="Goodwin S."/>
            <person name="Spatafora J."/>
            <person name="Crous P."/>
            <person name="Grigoriev I."/>
        </authorList>
    </citation>
    <scope>NUCLEOTIDE SEQUENCE [LARGE SCALE GENOMIC DNA]</scope>
    <source>
        <strain evidence="3">CBS 304.66</strain>
    </source>
</reference>
<dbReference type="EMBL" id="ML986620">
    <property type="protein sequence ID" value="KAF2263997.1"/>
    <property type="molecule type" value="Genomic_DNA"/>
</dbReference>
<name>A0A9P4N321_9PLEO</name>